<keyword evidence="3 6" id="KW-0732">Signal</keyword>
<evidence type="ECO:0000313" key="10">
    <source>
        <dbReference type="Proteomes" id="UP000252081"/>
    </source>
</evidence>
<comment type="similarity">
    <text evidence="2">Belongs to the SusD family.</text>
</comment>
<keyword evidence="10" id="KW-1185">Reference proteome</keyword>
<gene>
    <name evidence="9" type="ORF">DRW42_09740</name>
</gene>
<dbReference type="RefSeq" id="WP_113948633.1">
    <property type="nucleotide sequence ID" value="NZ_QNQU01000007.1"/>
</dbReference>
<dbReference type="Gene3D" id="1.25.40.390">
    <property type="match status" value="1"/>
</dbReference>
<name>A0A366L3J0_9SPHI</name>
<sequence>MKTKYKKTFFLLLALCAFADISCKKFLDVPPEGRIIAANFWKNRSQALGAIGGLYSNLGCSRDNWTAGAVSPASATKLAPMEAYIYWGEIRGELLTTNVGVIRAEEVFKENVDSYLVSETDVTTSYTSFYRIINEANQAIKNIPGIPDKDPNFTVIEAQQFVAEAYFIRAFCYFWLTRTFKEVPLVLNPSERDDQTYNIAKSTQEQILTQIVSDLTIAKNTLPTIYANTSYQHVRATRGAAMTVLADVYLWMGATAKDSNLANGFYDKAIENCDAVISSGRYFLLPGPKYGDLFNVGETSESIFETFADGSLNGQSTSMYAWFFNNAKYWVVNTTVDNLFDPIGSPDYRSSIKPPGPIPATGGDFVSYDPTTRLVKKYFNANATWIFYRYADVLLMKAEALSHRYRDDRTQLDLAAGFVNQVRRRAFGVDDSQMATVSTTVEMDNAILDERAREFIAEGKRWFDLVRFGLRDNTAHPELLTERILASRSGSDQLLIGARINNPDSWYFPLNAADLAANPNLVQNSYYK</sequence>
<organism evidence="9 10">
    <name type="scientific">Pedobacter miscanthi</name>
    <dbReference type="NCBI Taxonomy" id="2259170"/>
    <lineage>
        <taxon>Bacteria</taxon>
        <taxon>Pseudomonadati</taxon>
        <taxon>Bacteroidota</taxon>
        <taxon>Sphingobacteriia</taxon>
        <taxon>Sphingobacteriales</taxon>
        <taxon>Sphingobacteriaceae</taxon>
        <taxon>Pedobacter</taxon>
    </lineage>
</organism>
<evidence type="ECO:0000256" key="3">
    <source>
        <dbReference type="ARBA" id="ARBA00022729"/>
    </source>
</evidence>
<feature type="domain" description="RagB/SusD" evidence="7">
    <location>
        <begin position="377"/>
        <end position="527"/>
    </location>
</feature>
<feature type="domain" description="SusD-like N-terminal" evidence="8">
    <location>
        <begin position="97"/>
        <end position="250"/>
    </location>
</feature>
<feature type="chain" id="PRO_5016977084" description="RagB/SusD family nutrient uptake outer membrane protein" evidence="6">
    <location>
        <begin position="20"/>
        <end position="528"/>
    </location>
</feature>
<evidence type="ECO:0000256" key="2">
    <source>
        <dbReference type="ARBA" id="ARBA00006275"/>
    </source>
</evidence>
<dbReference type="AlphaFoldDB" id="A0A366L3J0"/>
<keyword evidence="5" id="KW-0998">Cell outer membrane</keyword>
<dbReference type="OrthoDB" id="1035036at2"/>
<evidence type="ECO:0000259" key="8">
    <source>
        <dbReference type="Pfam" id="PF14322"/>
    </source>
</evidence>
<dbReference type="InterPro" id="IPR012944">
    <property type="entry name" value="SusD_RagB_dom"/>
</dbReference>
<evidence type="ECO:0000313" key="9">
    <source>
        <dbReference type="EMBL" id="RBQ07874.1"/>
    </source>
</evidence>
<evidence type="ECO:0000256" key="6">
    <source>
        <dbReference type="SAM" id="SignalP"/>
    </source>
</evidence>
<dbReference type="Proteomes" id="UP000252081">
    <property type="component" value="Unassembled WGS sequence"/>
</dbReference>
<dbReference type="InterPro" id="IPR011990">
    <property type="entry name" value="TPR-like_helical_dom_sf"/>
</dbReference>
<keyword evidence="4" id="KW-0472">Membrane</keyword>
<accession>A0A366L3J0</accession>
<evidence type="ECO:0000259" key="7">
    <source>
        <dbReference type="Pfam" id="PF07980"/>
    </source>
</evidence>
<comment type="subcellular location">
    <subcellularLocation>
        <location evidence="1">Cell outer membrane</location>
    </subcellularLocation>
</comment>
<dbReference type="Pfam" id="PF07980">
    <property type="entry name" value="SusD_RagB"/>
    <property type="match status" value="1"/>
</dbReference>
<dbReference type="CDD" id="cd08977">
    <property type="entry name" value="SusD"/>
    <property type="match status" value="1"/>
</dbReference>
<evidence type="ECO:0008006" key="11">
    <source>
        <dbReference type="Google" id="ProtNLM"/>
    </source>
</evidence>
<comment type="caution">
    <text evidence="9">The sequence shown here is derived from an EMBL/GenBank/DDBJ whole genome shotgun (WGS) entry which is preliminary data.</text>
</comment>
<dbReference type="Pfam" id="PF14322">
    <property type="entry name" value="SusD-like_3"/>
    <property type="match status" value="1"/>
</dbReference>
<protein>
    <recommendedName>
        <fullName evidence="11">RagB/SusD family nutrient uptake outer membrane protein</fullName>
    </recommendedName>
</protein>
<reference evidence="9 10" key="1">
    <citation type="submission" date="2018-07" db="EMBL/GenBank/DDBJ databases">
        <title>A draft genome of a endophytic bacteria, a new species of Pedobacter.</title>
        <authorList>
            <person name="Zhang Z.D."/>
            <person name="Chen Z.J."/>
        </authorList>
    </citation>
    <scope>NUCLEOTIDE SEQUENCE [LARGE SCALE GENOMIC DNA]</scope>
    <source>
        <strain evidence="9 10">RS10</strain>
    </source>
</reference>
<evidence type="ECO:0000256" key="5">
    <source>
        <dbReference type="ARBA" id="ARBA00023237"/>
    </source>
</evidence>
<evidence type="ECO:0000256" key="1">
    <source>
        <dbReference type="ARBA" id="ARBA00004442"/>
    </source>
</evidence>
<feature type="signal peptide" evidence="6">
    <location>
        <begin position="1"/>
        <end position="19"/>
    </location>
</feature>
<dbReference type="GO" id="GO:0009279">
    <property type="term" value="C:cell outer membrane"/>
    <property type="evidence" value="ECO:0007669"/>
    <property type="project" value="UniProtKB-SubCell"/>
</dbReference>
<dbReference type="SUPFAM" id="SSF48452">
    <property type="entry name" value="TPR-like"/>
    <property type="match status" value="1"/>
</dbReference>
<evidence type="ECO:0000256" key="4">
    <source>
        <dbReference type="ARBA" id="ARBA00023136"/>
    </source>
</evidence>
<proteinExistence type="inferred from homology"/>
<dbReference type="InterPro" id="IPR033985">
    <property type="entry name" value="SusD-like_N"/>
</dbReference>
<dbReference type="EMBL" id="QNQU01000007">
    <property type="protein sequence ID" value="RBQ07874.1"/>
    <property type="molecule type" value="Genomic_DNA"/>
</dbReference>